<dbReference type="SUPFAM" id="SSF55418">
    <property type="entry name" value="eIF4e-like"/>
    <property type="match status" value="1"/>
</dbReference>
<keyword evidence="4 6" id="KW-0694">RNA-binding</keyword>
<dbReference type="Proteomes" id="UP001165121">
    <property type="component" value="Unassembled WGS sequence"/>
</dbReference>
<keyword evidence="3" id="KW-0810">Translation regulation</keyword>
<reference evidence="8" key="1">
    <citation type="submission" date="2023-04" db="EMBL/GenBank/DDBJ databases">
        <title>Phytophthora fragariaefolia NBRC 109709.</title>
        <authorList>
            <person name="Ichikawa N."/>
            <person name="Sato H."/>
            <person name="Tonouchi N."/>
        </authorList>
    </citation>
    <scope>NUCLEOTIDE SEQUENCE</scope>
    <source>
        <strain evidence="8">NBRC 109709</strain>
    </source>
</reference>
<dbReference type="GO" id="GO:0003743">
    <property type="term" value="F:translation initiation factor activity"/>
    <property type="evidence" value="ECO:0007669"/>
    <property type="project" value="UniProtKB-KW"/>
</dbReference>
<evidence type="ECO:0000256" key="2">
    <source>
        <dbReference type="ARBA" id="ARBA00022540"/>
    </source>
</evidence>
<feature type="region of interest" description="Disordered" evidence="7">
    <location>
        <begin position="1"/>
        <end position="24"/>
    </location>
</feature>
<dbReference type="PANTHER" id="PTHR11960:SF8">
    <property type="entry name" value="EUKARYOTIC TRANSLATION INITIATION FACTOR 4E1-RELATED"/>
    <property type="match status" value="1"/>
</dbReference>
<comment type="caution">
    <text evidence="8">The sequence shown here is derived from an EMBL/GenBank/DDBJ whole genome shotgun (WGS) entry which is preliminary data.</text>
</comment>
<evidence type="ECO:0000256" key="4">
    <source>
        <dbReference type="ARBA" id="ARBA00022884"/>
    </source>
</evidence>
<dbReference type="GO" id="GO:0006417">
    <property type="term" value="P:regulation of translation"/>
    <property type="evidence" value="ECO:0007669"/>
    <property type="project" value="UniProtKB-KW"/>
</dbReference>
<dbReference type="InterPro" id="IPR001040">
    <property type="entry name" value="TIF_eIF_4E"/>
</dbReference>
<evidence type="ECO:0000256" key="5">
    <source>
        <dbReference type="ARBA" id="ARBA00022917"/>
    </source>
</evidence>
<gene>
    <name evidence="8" type="ORF">Pfra01_001267500</name>
</gene>
<evidence type="ECO:0000256" key="3">
    <source>
        <dbReference type="ARBA" id="ARBA00022845"/>
    </source>
</evidence>
<comment type="similarity">
    <text evidence="1 6">Belongs to the eukaryotic initiation factor 4E family.</text>
</comment>
<accession>A0A9W7CW18</accession>
<dbReference type="OrthoDB" id="590761at2759"/>
<evidence type="ECO:0000256" key="6">
    <source>
        <dbReference type="RuleBase" id="RU004374"/>
    </source>
</evidence>
<dbReference type="AlphaFoldDB" id="A0A9W7CW18"/>
<dbReference type="InterPro" id="IPR023398">
    <property type="entry name" value="TIF_eIF4e-like"/>
</dbReference>
<dbReference type="Gene3D" id="3.30.760.10">
    <property type="entry name" value="RNA Cap, Translation Initiation Factor Eif4e"/>
    <property type="match status" value="1"/>
</dbReference>
<dbReference type="GO" id="GO:0000340">
    <property type="term" value="F:RNA 7-methylguanosine cap binding"/>
    <property type="evidence" value="ECO:0007669"/>
    <property type="project" value="TreeGrafter"/>
</dbReference>
<dbReference type="EMBL" id="BSXT01001288">
    <property type="protein sequence ID" value="GMF40835.1"/>
    <property type="molecule type" value="Genomic_DNA"/>
</dbReference>
<proteinExistence type="inferred from homology"/>
<evidence type="ECO:0000256" key="1">
    <source>
        <dbReference type="ARBA" id="ARBA00009860"/>
    </source>
</evidence>
<evidence type="ECO:0000313" key="8">
    <source>
        <dbReference type="EMBL" id="GMF40835.1"/>
    </source>
</evidence>
<evidence type="ECO:0000256" key="7">
    <source>
        <dbReference type="SAM" id="MobiDB-lite"/>
    </source>
</evidence>
<keyword evidence="9" id="KW-1185">Reference proteome</keyword>
<keyword evidence="2 6" id="KW-0396">Initiation factor</keyword>
<dbReference type="Pfam" id="PF01652">
    <property type="entry name" value="IF4E"/>
    <property type="match status" value="1"/>
</dbReference>
<protein>
    <submittedName>
        <fullName evidence="8">Unnamed protein product</fullName>
    </submittedName>
</protein>
<sequence length="95" mass="11191">MSEQKNAKDPQPSEEQKTEDAVQHPLQNRWVLWYDNPKKRHSTESWEDNLKNVYTFNTVEDFWWYVRVADRVGPWLPSQPQLQDCVVGADASVDS</sequence>
<evidence type="ECO:0000313" key="9">
    <source>
        <dbReference type="Proteomes" id="UP001165121"/>
    </source>
</evidence>
<organism evidence="8 9">
    <name type="scientific">Phytophthora fragariaefolia</name>
    <dbReference type="NCBI Taxonomy" id="1490495"/>
    <lineage>
        <taxon>Eukaryota</taxon>
        <taxon>Sar</taxon>
        <taxon>Stramenopiles</taxon>
        <taxon>Oomycota</taxon>
        <taxon>Peronosporomycetes</taxon>
        <taxon>Peronosporales</taxon>
        <taxon>Peronosporaceae</taxon>
        <taxon>Phytophthora</taxon>
    </lineage>
</organism>
<keyword evidence="5 6" id="KW-0648">Protein biosynthesis</keyword>
<name>A0A9W7CW18_9STRA</name>
<dbReference type="GO" id="GO:0016281">
    <property type="term" value="C:eukaryotic translation initiation factor 4F complex"/>
    <property type="evidence" value="ECO:0007669"/>
    <property type="project" value="TreeGrafter"/>
</dbReference>
<dbReference type="PANTHER" id="PTHR11960">
    <property type="entry name" value="EUKARYOTIC TRANSLATION INITIATION FACTOR 4E RELATED"/>
    <property type="match status" value="1"/>
</dbReference>